<feature type="transmembrane region" description="Helical" evidence="1">
    <location>
        <begin position="33"/>
        <end position="56"/>
    </location>
</feature>
<name>A0ABS1WPA3_9FLAO</name>
<evidence type="ECO:0000256" key="1">
    <source>
        <dbReference type="SAM" id="Phobius"/>
    </source>
</evidence>
<dbReference type="Proteomes" id="UP000605013">
    <property type="component" value="Unassembled WGS sequence"/>
</dbReference>
<keyword evidence="1" id="KW-1133">Transmembrane helix</keyword>
<reference evidence="2 3" key="1">
    <citation type="submission" date="2020-12" db="EMBL/GenBank/DDBJ databases">
        <title>Olleya sediminilitoris sp. nov., isolated from a tidal flat.</title>
        <authorList>
            <person name="Park S."/>
            <person name="Yoon J.-H."/>
        </authorList>
    </citation>
    <scope>NUCLEOTIDE SEQUENCE [LARGE SCALE GENOMIC DNA]</scope>
    <source>
        <strain evidence="2 3">YSTF-M6</strain>
    </source>
</reference>
<evidence type="ECO:0000313" key="2">
    <source>
        <dbReference type="EMBL" id="MBL7560938.1"/>
    </source>
</evidence>
<comment type="caution">
    <text evidence="2">The sequence shown here is derived from an EMBL/GenBank/DDBJ whole genome shotgun (WGS) entry which is preliminary data.</text>
</comment>
<dbReference type="EMBL" id="JAEMEF010000015">
    <property type="protein sequence ID" value="MBL7560938.1"/>
    <property type="molecule type" value="Genomic_DNA"/>
</dbReference>
<accession>A0ABS1WPA3</accession>
<feature type="transmembrane region" description="Helical" evidence="1">
    <location>
        <begin position="68"/>
        <end position="85"/>
    </location>
</feature>
<protein>
    <submittedName>
        <fullName evidence="2">Uncharacterized protein</fullName>
    </submittedName>
</protein>
<proteinExistence type="predicted"/>
<evidence type="ECO:0000313" key="3">
    <source>
        <dbReference type="Proteomes" id="UP000605013"/>
    </source>
</evidence>
<keyword evidence="3" id="KW-1185">Reference proteome</keyword>
<feature type="transmembrane region" description="Helical" evidence="1">
    <location>
        <begin position="123"/>
        <end position="143"/>
    </location>
</feature>
<sequence>MYELLTSLSRVAGYLLVLNHFKKLYDHKASDKIAVAVFVILGLINLFGLHLVTNYVYNTSSFTVIKEYNVYVHGLVLIAACFYAGNNNFNQTTGKSLFGAFFIFALAFADLCALVGYYFDFSLFQYIDRTFYVFGLIFLIKYAEKCTTKVIKTSKK</sequence>
<keyword evidence="1" id="KW-0472">Membrane</keyword>
<keyword evidence="1" id="KW-0812">Transmembrane</keyword>
<gene>
    <name evidence="2" type="ORF">JAO71_14110</name>
</gene>
<dbReference type="RefSeq" id="WP_148638398.1">
    <property type="nucleotide sequence ID" value="NZ_JAEMEF010000015.1"/>
</dbReference>
<organism evidence="2 3">
    <name type="scientific">Olleya sediminilitoris</name>
    <dbReference type="NCBI Taxonomy" id="2795739"/>
    <lineage>
        <taxon>Bacteria</taxon>
        <taxon>Pseudomonadati</taxon>
        <taxon>Bacteroidota</taxon>
        <taxon>Flavobacteriia</taxon>
        <taxon>Flavobacteriales</taxon>
        <taxon>Flavobacteriaceae</taxon>
    </lineage>
</organism>
<feature type="transmembrane region" description="Helical" evidence="1">
    <location>
        <begin position="97"/>
        <end position="117"/>
    </location>
</feature>